<feature type="transmembrane region" description="Helical" evidence="5">
    <location>
        <begin position="236"/>
        <end position="259"/>
    </location>
</feature>
<feature type="transmembrane region" description="Helical" evidence="5">
    <location>
        <begin position="271"/>
        <end position="293"/>
    </location>
</feature>
<feature type="transmembrane region" description="Helical" evidence="5">
    <location>
        <begin position="65"/>
        <end position="89"/>
    </location>
</feature>
<dbReference type="InterPro" id="IPR004837">
    <property type="entry name" value="NaCa_Exmemb"/>
</dbReference>
<dbReference type="EMBL" id="BAABHO010000020">
    <property type="protein sequence ID" value="GAA4791196.1"/>
    <property type="molecule type" value="Genomic_DNA"/>
</dbReference>
<keyword evidence="3 5" id="KW-1133">Transmembrane helix</keyword>
<evidence type="ECO:0000313" key="7">
    <source>
        <dbReference type="EMBL" id="GAA4791196.1"/>
    </source>
</evidence>
<evidence type="ECO:0000256" key="4">
    <source>
        <dbReference type="ARBA" id="ARBA00023136"/>
    </source>
</evidence>
<sequence>MLAILEFALGLAVLVYSAEKLIGLLVGVASRWAISLFLVAVVFTGIEFDDLAFGVVLSVEDLRDVALGTVIGTTVALTGVVLALAAIVAPTAVEVPRDYLGLFAAAPVVLYALALTGTLGTAAAVVLLVLFAGFVGWVALREYGARRPVWRHAGLYEQLDHATLGGGRAPGRPGQAPAPRRLDVPPGLRIDRGFLRARRHSPGGALALALLALAGVVVGAVVAGEGTEAVLRTSGLSGTVFGVTVATLALSLEDVLLTVEPARRGAPEIGVANVVGSVVFSVTGKLAIVLLAGGAVTVTPDVLRWHLPVLVLMTGLAATFLATGRLRRWHGVVLLGLYAAYFAVSLAAFGAAPLGG</sequence>
<dbReference type="InterPro" id="IPR044880">
    <property type="entry name" value="NCX_ion-bd_dom_sf"/>
</dbReference>
<evidence type="ECO:0000256" key="3">
    <source>
        <dbReference type="ARBA" id="ARBA00022989"/>
    </source>
</evidence>
<gene>
    <name evidence="7" type="ORF">GCM10023200_27970</name>
</gene>
<feature type="transmembrane region" description="Helical" evidence="5">
    <location>
        <begin position="305"/>
        <end position="324"/>
    </location>
</feature>
<keyword evidence="8" id="KW-1185">Reference proteome</keyword>
<feature type="transmembrane region" description="Helical" evidence="5">
    <location>
        <begin position="109"/>
        <end position="140"/>
    </location>
</feature>
<evidence type="ECO:0000256" key="1">
    <source>
        <dbReference type="ARBA" id="ARBA00004141"/>
    </source>
</evidence>
<feature type="transmembrane region" description="Helical" evidence="5">
    <location>
        <begin position="331"/>
        <end position="352"/>
    </location>
</feature>
<organism evidence="7 8">
    <name type="scientific">Actinomycetospora chlora</name>
    <dbReference type="NCBI Taxonomy" id="663608"/>
    <lineage>
        <taxon>Bacteria</taxon>
        <taxon>Bacillati</taxon>
        <taxon>Actinomycetota</taxon>
        <taxon>Actinomycetes</taxon>
        <taxon>Pseudonocardiales</taxon>
        <taxon>Pseudonocardiaceae</taxon>
        <taxon>Actinomycetospora</taxon>
    </lineage>
</organism>
<accession>A0ABP9B9Y8</accession>
<reference evidence="8" key="1">
    <citation type="journal article" date="2019" name="Int. J. Syst. Evol. Microbiol.">
        <title>The Global Catalogue of Microorganisms (GCM) 10K type strain sequencing project: providing services to taxonomists for standard genome sequencing and annotation.</title>
        <authorList>
            <consortium name="The Broad Institute Genomics Platform"/>
            <consortium name="The Broad Institute Genome Sequencing Center for Infectious Disease"/>
            <person name="Wu L."/>
            <person name="Ma J."/>
        </authorList>
    </citation>
    <scope>NUCLEOTIDE SEQUENCE [LARGE SCALE GENOMIC DNA]</scope>
    <source>
        <strain evidence="8">JCM 17979</strain>
    </source>
</reference>
<keyword evidence="4 5" id="KW-0472">Membrane</keyword>
<dbReference type="Gene3D" id="1.20.1420.30">
    <property type="entry name" value="NCX, central ion-binding region"/>
    <property type="match status" value="1"/>
</dbReference>
<protein>
    <submittedName>
        <fullName evidence="7">Sodium/hydrogen exchanger</fullName>
    </submittedName>
</protein>
<feature type="domain" description="Sodium/calcium exchanger membrane region" evidence="6">
    <location>
        <begin position="206"/>
        <end position="346"/>
    </location>
</feature>
<evidence type="ECO:0000313" key="8">
    <source>
        <dbReference type="Proteomes" id="UP001500928"/>
    </source>
</evidence>
<proteinExistence type="predicted"/>
<dbReference type="Pfam" id="PF01699">
    <property type="entry name" value="Na_Ca_ex"/>
    <property type="match status" value="2"/>
</dbReference>
<dbReference type="Proteomes" id="UP001500928">
    <property type="component" value="Unassembled WGS sequence"/>
</dbReference>
<comment type="subcellular location">
    <subcellularLocation>
        <location evidence="1">Membrane</location>
        <topology evidence="1">Multi-pass membrane protein</topology>
    </subcellularLocation>
</comment>
<evidence type="ECO:0000256" key="2">
    <source>
        <dbReference type="ARBA" id="ARBA00022692"/>
    </source>
</evidence>
<feature type="domain" description="Sodium/calcium exchanger membrane region" evidence="6">
    <location>
        <begin position="4"/>
        <end position="138"/>
    </location>
</feature>
<comment type="caution">
    <text evidence="7">The sequence shown here is derived from an EMBL/GenBank/DDBJ whole genome shotgun (WGS) entry which is preliminary data.</text>
</comment>
<name>A0ABP9B9Y8_9PSEU</name>
<dbReference type="RefSeq" id="WP_345415512.1">
    <property type="nucleotide sequence ID" value="NZ_BAABHO010000020.1"/>
</dbReference>
<feature type="transmembrane region" description="Helical" evidence="5">
    <location>
        <begin position="205"/>
        <end position="224"/>
    </location>
</feature>
<evidence type="ECO:0000259" key="6">
    <source>
        <dbReference type="Pfam" id="PF01699"/>
    </source>
</evidence>
<evidence type="ECO:0000256" key="5">
    <source>
        <dbReference type="SAM" id="Phobius"/>
    </source>
</evidence>
<keyword evidence="2 5" id="KW-0812">Transmembrane</keyword>